<name>A0AAW2CK95_9ROSI</name>
<gene>
    <name evidence="3" type="ORF">SO802_018237</name>
</gene>
<dbReference type="EMBL" id="JAZDWU010000006">
    <property type="protein sequence ID" value="KAK9998634.1"/>
    <property type="molecule type" value="Genomic_DNA"/>
</dbReference>
<feature type="coiled-coil region" evidence="1">
    <location>
        <begin position="171"/>
        <end position="230"/>
    </location>
</feature>
<evidence type="ECO:0000256" key="1">
    <source>
        <dbReference type="SAM" id="Coils"/>
    </source>
</evidence>
<evidence type="ECO:0000313" key="4">
    <source>
        <dbReference type="Proteomes" id="UP001459277"/>
    </source>
</evidence>
<accession>A0AAW2CK95</accession>
<feature type="domain" description="Factor of DNA methylation 1-5/IDN2" evidence="2">
    <location>
        <begin position="261"/>
        <end position="392"/>
    </location>
</feature>
<dbReference type="GO" id="GO:0080188">
    <property type="term" value="P:gene silencing by siRNA-directed DNA methylation"/>
    <property type="evidence" value="ECO:0007669"/>
    <property type="project" value="InterPro"/>
</dbReference>
<feature type="coiled-coil region" evidence="1">
    <location>
        <begin position="94"/>
        <end position="121"/>
    </location>
</feature>
<proteinExistence type="predicted"/>
<evidence type="ECO:0000259" key="2">
    <source>
        <dbReference type="Pfam" id="PF03469"/>
    </source>
</evidence>
<protein>
    <recommendedName>
        <fullName evidence="2">Factor of DNA methylation 1-5/IDN2 domain-containing protein</fullName>
    </recommendedName>
</protein>
<dbReference type="Pfam" id="PF03469">
    <property type="entry name" value="XH"/>
    <property type="match status" value="1"/>
</dbReference>
<dbReference type="InterPro" id="IPR045177">
    <property type="entry name" value="FDM1-5/IDN2"/>
</dbReference>
<dbReference type="PANTHER" id="PTHR21596">
    <property type="entry name" value="RIBONUCLEASE P SUBUNIT P38"/>
    <property type="match status" value="1"/>
</dbReference>
<keyword evidence="4" id="KW-1185">Reference proteome</keyword>
<keyword evidence="1" id="KW-0175">Coiled coil</keyword>
<dbReference type="InterPro" id="IPR005379">
    <property type="entry name" value="FDM1-5/IDN2_XH"/>
</dbReference>
<reference evidence="3 4" key="1">
    <citation type="submission" date="2024-01" db="EMBL/GenBank/DDBJ databases">
        <title>A telomere-to-telomere, gap-free genome of sweet tea (Lithocarpus litseifolius).</title>
        <authorList>
            <person name="Zhou J."/>
        </authorList>
    </citation>
    <scope>NUCLEOTIDE SEQUENCE [LARGE SCALE GENOMIC DNA]</scope>
    <source>
        <strain evidence="3">Zhou-2022a</strain>
        <tissue evidence="3">Leaf</tissue>
    </source>
</reference>
<evidence type="ECO:0000313" key="3">
    <source>
        <dbReference type="EMBL" id="KAK9998634.1"/>
    </source>
</evidence>
<dbReference type="AlphaFoldDB" id="A0AAW2CK95"/>
<sequence>MPLSLPPPSSNSRCEHLWCPQQAKPSSWGRTLTIWIVTLFLLHGTIQFGMGSVFTHDFGRRIIDNDLFPLMTGRTFIHRQCHDGLFEWRIWREETNLHARIIELEKNLDNAKQRLGMGEDQMERFLKSTLRFAEDKGKEKVKFQSRVSKLKKKLEAFRQVSGSAEEVDMEIKEKMQATEVAMAEMESLNQNLIAKERKSNDELQEVCKKLMDKEEDLEQMEATLQSLIVKERASNDELQGVREELINGLKKFGSSDFIGIKRMGDLELTPFYRAAKKKYYDPVAGEKAAELCSIWEDCVRDSSWHPFKIVMGKEGNYVNIINEDDEKLKGLKDEYGDELYEAVTTALTEKNEYNPSGGNVISELWNYEEGRKASLKEVVSYILKHWEKPKQKMNRRMLEDFNNGNGVIGEAMVDSLLESQESCDCNKGAA</sequence>
<organism evidence="3 4">
    <name type="scientific">Lithocarpus litseifolius</name>
    <dbReference type="NCBI Taxonomy" id="425828"/>
    <lineage>
        <taxon>Eukaryota</taxon>
        <taxon>Viridiplantae</taxon>
        <taxon>Streptophyta</taxon>
        <taxon>Embryophyta</taxon>
        <taxon>Tracheophyta</taxon>
        <taxon>Spermatophyta</taxon>
        <taxon>Magnoliopsida</taxon>
        <taxon>eudicotyledons</taxon>
        <taxon>Gunneridae</taxon>
        <taxon>Pentapetalae</taxon>
        <taxon>rosids</taxon>
        <taxon>fabids</taxon>
        <taxon>Fagales</taxon>
        <taxon>Fagaceae</taxon>
        <taxon>Lithocarpus</taxon>
    </lineage>
</organism>
<dbReference type="PANTHER" id="PTHR21596:SF65">
    <property type="entry name" value="PROTEIN INVOLVED IN DE NOVO 2-RELATED"/>
    <property type="match status" value="1"/>
</dbReference>
<comment type="caution">
    <text evidence="3">The sequence shown here is derived from an EMBL/GenBank/DDBJ whole genome shotgun (WGS) entry which is preliminary data.</text>
</comment>
<dbReference type="Proteomes" id="UP001459277">
    <property type="component" value="Unassembled WGS sequence"/>
</dbReference>